<dbReference type="PROSITE" id="PS50935">
    <property type="entry name" value="SSB"/>
    <property type="match status" value="1"/>
</dbReference>
<proteinExistence type="predicted"/>
<dbReference type="PANTHER" id="PTHR10302">
    <property type="entry name" value="SINGLE-STRANDED DNA-BINDING PROTEIN"/>
    <property type="match status" value="1"/>
</dbReference>
<feature type="compositionally biased region" description="Low complexity" evidence="4">
    <location>
        <begin position="120"/>
        <end position="140"/>
    </location>
</feature>
<gene>
    <name evidence="5" type="ORF">GCM10023184_10920</name>
</gene>
<evidence type="ECO:0000256" key="1">
    <source>
        <dbReference type="ARBA" id="ARBA00023125"/>
    </source>
</evidence>
<dbReference type="PANTHER" id="PTHR10302:SF0">
    <property type="entry name" value="SINGLE-STRANDED DNA-BINDING PROTEIN, MITOCHONDRIAL"/>
    <property type="match status" value="1"/>
</dbReference>
<evidence type="ECO:0000313" key="5">
    <source>
        <dbReference type="EMBL" id="GAA4323887.1"/>
    </source>
</evidence>
<evidence type="ECO:0000256" key="3">
    <source>
        <dbReference type="RuleBase" id="RU000524"/>
    </source>
</evidence>
<dbReference type="InterPro" id="IPR000424">
    <property type="entry name" value="Primosome_PriB/ssb"/>
</dbReference>
<keyword evidence="1 2" id="KW-0238">DNA-binding</keyword>
<feature type="region of interest" description="Disordered" evidence="4">
    <location>
        <begin position="104"/>
        <end position="148"/>
    </location>
</feature>
<sequence length="148" mass="15917">MIKMQVIGNLGKDCTVNTVNGKNVINFTVAHTEKYKDSQGNQQEKTTWVDCAYWTDRTAVAPYLTKGKQVFVEGQPEVRSFTRNDGTAGASLSMRVRELQLIGGAREEGGGGGYNGGGQQQSYGQPQAAPQRQGAPAAADDMADDLPF</sequence>
<name>A0ABP8GGC7_9BACT</name>
<evidence type="ECO:0000313" key="6">
    <source>
        <dbReference type="Proteomes" id="UP001501725"/>
    </source>
</evidence>
<dbReference type="InterPro" id="IPR012340">
    <property type="entry name" value="NA-bd_OB-fold"/>
</dbReference>
<dbReference type="Proteomes" id="UP001501725">
    <property type="component" value="Unassembled WGS sequence"/>
</dbReference>
<keyword evidence="6" id="KW-1185">Reference proteome</keyword>
<dbReference type="CDD" id="cd04496">
    <property type="entry name" value="SSB_OBF"/>
    <property type="match status" value="1"/>
</dbReference>
<reference evidence="6" key="1">
    <citation type="journal article" date="2019" name="Int. J. Syst. Evol. Microbiol.">
        <title>The Global Catalogue of Microorganisms (GCM) 10K type strain sequencing project: providing services to taxonomists for standard genome sequencing and annotation.</title>
        <authorList>
            <consortium name="The Broad Institute Genomics Platform"/>
            <consortium name="The Broad Institute Genome Sequencing Center for Infectious Disease"/>
            <person name="Wu L."/>
            <person name="Ma J."/>
        </authorList>
    </citation>
    <scope>NUCLEOTIDE SEQUENCE [LARGE SCALE GENOMIC DNA]</scope>
    <source>
        <strain evidence="6">JCM 17919</strain>
    </source>
</reference>
<dbReference type="NCBIfam" id="TIGR00621">
    <property type="entry name" value="ssb"/>
    <property type="match status" value="1"/>
</dbReference>
<comment type="caution">
    <text evidence="5">The sequence shown here is derived from an EMBL/GenBank/DDBJ whole genome shotgun (WGS) entry which is preliminary data.</text>
</comment>
<organism evidence="5 6">
    <name type="scientific">Flaviaesturariibacter amylovorans</name>
    <dbReference type="NCBI Taxonomy" id="1084520"/>
    <lineage>
        <taxon>Bacteria</taxon>
        <taxon>Pseudomonadati</taxon>
        <taxon>Bacteroidota</taxon>
        <taxon>Chitinophagia</taxon>
        <taxon>Chitinophagales</taxon>
        <taxon>Chitinophagaceae</taxon>
        <taxon>Flaviaestuariibacter</taxon>
    </lineage>
</organism>
<dbReference type="InterPro" id="IPR011344">
    <property type="entry name" value="ssDNA-bd"/>
</dbReference>
<dbReference type="Pfam" id="PF00436">
    <property type="entry name" value="SSB"/>
    <property type="match status" value="1"/>
</dbReference>
<evidence type="ECO:0000256" key="2">
    <source>
        <dbReference type="PIRNR" id="PIRNR002070"/>
    </source>
</evidence>
<feature type="compositionally biased region" description="Gly residues" evidence="4">
    <location>
        <begin position="110"/>
        <end position="119"/>
    </location>
</feature>
<dbReference type="SUPFAM" id="SSF50249">
    <property type="entry name" value="Nucleic acid-binding proteins"/>
    <property type="match status" value="1"/>
</dbReference>
<dbReference type="PIRSF" id="PIRSF002070">
    <property type="entry name" value="SSB"/>
    <property type="match status" value="1"/>
</dbReference>
<accession>A0ABP8GGC7</accession>
<dbReference type="RefSeq" id="WP_345254029.1">
    <property type="nucleotide sequence ID" value="NZ_BAABGY010000005.1"/>
</dbReference>
<dbReference type="Gene3D" id="2.40.50.140">
    <property type="entry name" value="Nucleic acid-binding proteins"/>
    <property type="match status" value="1"/>
</dbReference>
<evidence type="ECO:0000256" key="4">
    <source>
        <dbReference type="SAM" id="MobiDB-lite"/>
    </source>
</evidence>
<dbReference type="EMBL" id="BAABGY010000005">
    <property type="protein sequence ID" value="GAA4323887.1"/>
    <property type="molecule type" value="Genomic_DNA"/>
</dbReference>
<protein>
    <recommendedName>
        <fullName evidence="2 3">Single-stranded DNA-binding protein</fullName>
    </recommendedName>
</protein>